<gene>
    <name evidence="3" type="ORF">BV97_03401</name>
</gene>
<organism evidence="3 4">
    <name type="scientific">Novosphingobium resinovorum</name>
    <dbReference type="NCBI Taxonomy" id="158500"/>
    <lineage>
        <taxon>Bacteria</taxon>
        <taxon>Pseudomonadati</taxon>
        <taxon>Pseudomonadota</taxon>
        <taxon>Alphaproteobacteria</taxon>
        <taxon>Sphingomonadales</taxon>
        <taxon>Sphingomonadaceae</taxon>
        <taxon>Novosphingobium</taxon>
    </lineage>
</organism>
<proteinExistence type="predicted"/>
<dbReference type="PANTHER" id="PTHR37089">
    <property type="entry name" value="PROTEIN U-RELATED"/>
    <property type="match status" value="1"/>
</dbReference>
<dbReference type="Proteomes" id="UP000024329">
    <property type="component" value="Unassembled WGS sequence"/>
</dbReference>
<dbReference type="eggNOG" id="COG5430">
    <property type="taxonomic scope" value="Bacteria"/>
</dbReference>
<dbReference type="PATRIC" id="fig|158500.4.peg.3470"/>
<dbReference type="RefSeq" id="WP_008830178.1">
    <property type="nucleotide sequence ID" value="NZ_CP128492.1"/>
</dbReference>
<reference evidence="3 4" key="1">
    <citation type="submission" date="2014-03" db="EMBL/GenBank/DDBJ databases">
        <title>Whole genome sequence of Novosphingobium resinovorum KF1.</title>
        <authorList>
            <person name="Gan H.M."/>
            <person name="Gan H.Y."/>
            <person name="Chew T.H."/>
            <person name="Savka M.A."/>
        </authorList>
    </citation>
    <scope>NUCLEOTIDE SEQUENCE [LARGE SCALE GENOMIC DNA]</scope>
    <source>
        <strain evidence="3 4">KF1</strain>
    </source>
</reference>
<feature type="domain" description="Spore coat protein U/FanG" evidence="2">
    <location>
        <begin position="33"/>
        <end position="161"/>
    </location>
</feature>
<name>A0A031JRE3_9SPHN</name>
<dbReference type="InterPro" id="IPR007893">
    <property type="entry name" value="Spore_coat_U/FanG"/>
</dbReference>
<dbReference type="EMBL" id="JFYZ01000017">
    <property type="protein sequence ID" value="EZP80316.1"/>
    <property type="molecule type" value="Genomic_DNA"/>
</dbReference>
<accession>A0A031JRE3</accession>
<keyword evidence="1" id="KW-0732">Signal</keyword>
<dbReference type="InterPro" id="IPR053167">
    <property type="entry name" value="Spore_coat_component"/>
</dbReference>
<dbReference type="PANTHER" id="PTHR37089:SF3">
    <property type="entry name" value="EXPORTED PROTEIN"/>
    <property type="match status" value="1"/>
</dbReference>
<comment type="caution">
    <text evidence="3">The sequence shown here is derived from an EMBL/GenBank/DDBJ whole genome shotgun (WGS) entry which is preliminary data.</text>
</comment>
<evidence type="ECO:0000313" key="3">
    <source>
        <dbReference type="EMBL" id="EZP80316.1"/>
    </source>
</evidence>
<dbReference type="STRING" id="158500.BES08_09620"/>
<protein>
    <submittedName>
        <fullName evidence="3">Putative secreted pili protein</fullName>
    </submittedName>
</protein>
<evidence type="ECO:0000259" key="2">
    <source>
        <dbReference type="Pfam" id="PF05229"/>
    </source>
</evidence>
<sequence>MRLATRSIAALGGLACGLMPIAAADAAGCLVCICSVSTTNLSFGTYNPANTSPTTATATVTANCISVSVPMNATVDLALSAGTSGNAAARQMANGAARLNYNIYQDAGYATVWGNNSNGGSSQSMLINNLLNFNATKTAYGRIPAGQYAKTGGYSDPVVVTFTF</sequence>
<evidence type="ECO:0000256" key="1">
    <source>
        <dbReference type="SAM" id="SignalP"/>
    </source>
</evidence>
<dbReference type="AlphaFoldDB" id="A0A031JRE3"/>
<dbReference type="Pfam" id="PF05229">
    <property type="entry name" value="SCPU"/>
    <property type="match status" value="1"/>
</dbReference>
<dbReference type="SMART" id="SM00972">
    <property type="entry name" value="SCPU"/>
    <property type="match status" value="1"/>
</dbReference>
<feature type="signal peptide" evidence="1">
    <location>
        <begin position="1"/>
        <end position="26"/>
    </location>
</feature>
<evidence type="ECO:0000313" key="4">
    <source>
        <dbReference type="Proteomes" id="UP000024329"/>
    </source>
</evidence>
<feature type="chain" id="PRO_5001552084" evidence="1">
    <location>
        <begin position="27"/>
        <end position="164"/>
    </location>
</feature>